<dbReference type="RefSeq" id="WP_253648367.1">
    <property type="nucleotide sequence ID" value="NZ_BAAAMO010000001.1"/>
</dbReference>
<evidence type="ECO:0000256" key="2">
    <source>
        <dbReference type="SAM" id="MobiDB-lite"/>
    </source>
</evidence>
<gene>
    <name evidence="5" type="ORF">ACFQ04_19415</name>
</gene>
<proteinExistence type="inferred from homology"/>
<dbReference type="PANTHER" id="PTHR30535">
    <property type="entry name" value="VITAMIN B12-BINDING PROTEIN"/>
    <property type="match status" value="1"/>
</dbReference>
<evidence type="ECO:0000313" key="5">
    <source>
        <dbReference type="EMBL" id="MFD0927914.1"/>
    </source>
</evidence>
<comment type="similarity">
    <text evidence="1">Belongs to the bacterial solute-binding protein 8 family.</text>
</comment>
<name>A0ABW3GGY4_9NOCA</name>
<dbReference type="EMBL" id="JBHTIL010000006">
    <property type="protein sequence ID" value="MFD0927914.1"/>
    <property type="molecule type" value="Genomic_DNA"/>
</dbReference>
<dbReference type="PROSITE" id="PS51257">
    <property type="entry name" value="PROKAR_LIPOPROTEIN"/>
    <property type="match status" value="1"/>
</dbReference>
<dbReference type="PANTHER" id="PTHR30535:SF7">
    <property type="entry name" value="IRON(III) DICITRATE-BINDING PROTEIN"/>
    <property type="match status" value="1"/>
</dbReference>
<sequence length="348" mass="37213">MRQLLGRAMSLALVTVCAASVAACGASESLDDRPAGRGEPSGTFPQSLDNCGERLTVHEAPTRVVSLDQGSTEILLSLGLADRIVGTASWTDPVKADLADENARVPRLADNAPSFEAVMATEPTLVTASFGRHLREKGGVASRERFATSGVPTYLSPADCDNGRSVNGGAKRTTPQTIDSVFREITELATLFDVRARGEALVASLRARVEKARSSVASSGASIGFWFADTRTPYFAAGLGSGNLLAQSVTARNVFADVRDDWPATTWESVVDRDPTVIVLGDLTRDRFPGDRLDDKKRFLATDPVTRTMPAVREQRYVALHGAEMNASIQLVDGIEKLAAGLARLPQR</sequence>
<feature type="chain" id="PRO_5046479327" evidence="3">
    <location>
        <begin position="23"/>
        <end position="348"/>
    </location>
</feature>
<keyword evidence="6" id="KW-1185">Reference proteome</keyword>
<evidence type="ECO:0000256" key="1">
    <source>
        <dbReference type="ARBA" id="ARBA00008814"/>
    </source>
</evidence>
<dbReference type="Proteomes" id="UP001597068">
    <property type="component" value="Unassembled WGS sequence"/>
</dbReference>
<dbReference type="Gene3D" id="3.40.50.1980">
    <property type="entry name" value="Nitrogenase molybdenum iron protein domain"/>
    <property type="match status" value="2"/>
</dbReference>
<dbReference type="Pfam" id="PF01497">
    <property type="entry name" value="Peripla_BP_2"/>
    <property type="match status" value="1"/>
</dbReference>
<evidence type="ECO:0000313" key="6">
    <source>
        <dbReference type="Proteomes" id="UP001597068"/>
    </source>
</evidence>
<accession>A0ABW3GGY4</accession>
<evidence type="ECO:0000259" key="4">
    <source>
        <dbReference type="PROSITE" id="PS50983"/>
    </source>
</evidence>
<feature type="signal peptide" evidence="3">
    <location>
        <begin position="1"/>
        <end position="22"/>
    </location>
</feature>
<keyword evidence="3" id="KW-0732">Signal</keyword>
<feature type="domain" description="Fe/B12 periplasmic-binding" evidence="4">
    <location>
        <begin position="63"/>
        <end position="348"/>
    </location>
</feature>
<comment type="caution">
    <text evidence="5">The sequence shown here is derived from an EMBL/GenBank/DDBJ whole genome shotgun (WGS) entry which is preliminary data.</text>
</comment>
<organism evidence="5 6">
    <name type="scientific">Williamsia deligens</name>
    <dbReference type="NCBI Taxonomy" id="321325"/>
    <lineage>
        <taxon>Bacteria</taxon>
        <taxon>Bacillati</taxon>
        <taxon>Actinomycetota</taxon>
        <taxon>Actinomycetes</taxon>
        <taxon>Mycobacteriales</taxon>
        <taxon>Nocardiaceae</taxon>
        <taxon>Williamsia</taxon>
    </lineage>
</organism>
<feature type="region of interest" description="Disordered" evidence="2">
    <location>
        <begin position="28"/>
        <end position="48"/>
    </location>
</feature>
<dbReference type="PROSITE" id="PS50983">
    <property type="entry name" value="FE_B12_PBP"/>
    <property type="match status" value="1"/>
</dbReference>
<reference evidence="6" key="1">
    <citation type="journal article" date="2019" name="Int. J. Syst. Evol. Microbiol.">
        <title>The Global Catalogue of Microorganisms (GCM) 10K type strain sequencing project: providing services to taxonomists for standard genome sequencing and annotation.</title>
        <authorList>
            <consortium name="The Broad Institute Genomics Platform"/>
            <consortium name="The Broad Institute Genome Sequencing Center for Infectious Disease"/>
            <person name="Wu L."/>
            <person name="Ma J."/>
        </authorList>
    </citation>
    <scope>NUCLEOTIDE SEQUENCE [LARGE SCALE GENOMIC DNA]</scope>
    <source>
        <strain evidence="6">CCUG 50873</strain>
    </source>
</reference>
<dbReference type="InterPro" id="IPR050902">
    <property type="entry name" value="ABC_Transporter_SBP"/>
</dbReference>
<evidence type="ECO:0000256" key="3">
    <source>
        <dbReference type="SAM" id="SignalP"/>
    </source>
</evidence>
<dbReference type="InterPro" id="IPR002491">
    <property type="entry name" value="ABC_transptr_periplasmic_BD"/>
</dbReference>
<dbReference type="SUPFAM" id="SSF53807">
    <property type="entry name" value="Helical backbone' metal receptor"/>
    <property type="match status" value="1"/>
</dbReference>
<protein>
    <submittedName>
        <fullName evidence="5">ABC transporter substrate-binding protein</fullName>
    </submittedName>
</protein>